<dbReference type="Proteomes" id="UP000657918">
    <property type="component" value="Unassembled WGS sequence"/>
</dbReference>
<evidence type="ECO:0000313" key="2">
    <source>
        <dbReference type="Proteomes" id="UP000657918"/>
    </source>
</evidence>
<dbReference type="AlphaFoldDB" id="A0A835N8F0"/>
<dbReference type="EMBL" id="JADGMS010000002">
    <property type="protein sequence ID" value="KAF9688211.1"/>
    <property type="molecule type" value="Genomic_DNA"/>
</dbReference>
<reference evidence="1 2" key="1">
    <citation type="submission" date="2020-10" db="EMBL/GenBank/DDBJ databases">
        <title>Plant Genome Project.</title>
        <authorList>
            <person name="Zhang R.-G."/>
        </authorList>
    </citation>
    <scope>NUCLEOTIDE SEQUENCE [LARGE SCALE GENOMIC DNA]</scope>
    <source>
        <strain evidence="1">FAFU-HL-1</strain>
        <tissue evidence="1">Leaf</tissue>
    </source>
</reference>
<evidence type="ECO:0000313" key="1">
    <source>
        <dbReference type="EMBL" id="KAF9688211.1"/>
    </source>
</evidence>
<organism evidence="1 2">
    <name type="scientific">Salix dunnii</name>
    <dbReference type="NCBI Taxonomy" id="1413687"/>
    <lineage>
        <taxon>Eukaryota</taxon>
        <taxon>Viridiplantae</taxon>
        <taxon>Streptophyta</taxon>
        <taxon>Embryophyta</taxon>
        <taxon>Tracheophyta</taxon>
        <taxon>Spermatophyta</taxon>
        <taxon>Magnoliopsida</taxon>
        <taxon>eudicotyledons</taxon>
        <taxon>Gunneridae</taxon>
        <taxon>Pentapetalae</taxon>
        <taxon>rosids</taxon>
        <taxon>fabids</taxon>
        <taxon>Malpighiales</taxon>
        <taxon>Salicaceae</taxon>
        <taxon>Saliceae</taxon>
        <taxon>Salix</taxon>
    </lineage>
</organism>
<accession>A0A835N8F0</accession>
<name>A0A835N8F0_9ROSI</name>
<proteinExistence type="predicted"/>
<protein>
    <submittedName>
        <fullName evidence="1">Uncharacterized protein</fullName>
    </submittedName>
</protein>
<sequence>MRKSLKDEFTFSSLLIAMLLTMYRANAGRITRYYCHVPPSSSLVLLVVVERYCKTDLPEMEKKKFGLSILDHGFSSSSAICTLTYNPKSVVPSLDFETRPEVCLRRLSGLIEGVKGRKGRRKPSFLSFHTLEVLFRVAFRISEQS</sequence>
<comment type="caution">
    <text evidence="1">The sequence shown here is derived from an EMBL/GenBank/DDBJ whole genome shotgun (WGS) entry which is preliminary data.</text>
</comment>
<gene>
    <name evidence="1" type="ORF">SADUNF_Sadunf02G0173600</name>
</gene>
<keyword evidence="2" id="KW-1185">Reference proteome</keyword>